<keyword evidence="2" id="KW-1185">Reference proteome</keyword>
<sequence>MHKFKSKRDNMKTDKFKNRLIQRSKDRKDKTITCTLFVRDYLGRLWYGIKQTRFSHIYLCCRWIATRAARFTYLVASRGLRRLASRLRDFSQFEFTHWRCLGDSMKYGASLTKINGRLTGSRDLGDVGTLHYTGATHGEGKGMHARTCVRACGPLAGVAGHLRDFIVGDYILFADLGQRAGRLRSRNLTEIDLIKSDPNNVQMSYNFQESLT</sequence>
<proteinExistence type="predicted"/>
<accession>A0AAP0F2N8</accession>
<name>A0AAP0F2N8_9MAGN</name>
<dbReference type="AlphaFoldDB" id="A0AAP0F2N8"/>
<protein>
    <submittedName>
        <fullName evidence="1">Uncharacterized protein</fullName>
    </submittedName>
</protein>
<dbReference type="Proteomes" id="UP001417504">
    <property type="component" value="Unassembled WGS sequence"/>
</dbReference>
<reference evidence="1 2" key="1">
    <citation type="submission" date="2024-01" db="EMBL/GenBank/DDBJ databases">
        <title>Genome assemblies of Stephania.</title>
        <authorList>
            <person name="Yang L."/>
        </authorList>
    </citation>
    <scope>NUCLEOTIDE SEQUENCE [LARGE SCALE GENOMIC DNA]</scope>
    <source>
        <strain evidence="1">QJT</strain>
        <tissue evidence="1">Leaf</tissue>
    </source>
</reference>
<evidence type="ECO:0000313" key="2">
    <source>
        <dbReference type="Proteomes" id="UP001417504"/>
    </source>
</evidence>
<organism evidence="1 2">
    <name type="scientific">Stephania japonica</name>
    <dbReference type="NCBI Taxonomy" id="461633"/>
    <lineage>
        <taxon>Eukaryota</taxon>
        <taxon>Viridiplantae</taxon>
        <taxon>Streptophyta</taxon>
        <taxon>Embryophyta</taxon>
        <taxon>Tracheophyta</taxon>
        <taxon>Spermatophyta</taxon>
        <taxon>Magnoliopsida</taxon>
        <taxon>Ranunculales</taxon>
        <taxon>Menispermaceae</taxon>
        <taxon>Menispermoideae</taxon>
        <taxon>Cissampelideae</taxon>
        <taxon>Stephania</taxon>
    </lineage>
</organism>
<comment type="caution">
    <text evidence="1">The sequence shown here is derived from an EMBL/GenBank/DDBJ whole genome shotgun (WGS) entry which is preliminary data.</text>
</comment>
<dbReference type="EMBL" id="JBBNAE010000008">
    <property type="protein sequence ID" value="KAK9102727.1"/>
    <property type="molecule type" value="Genomic_DNA"/>
</dbReference>
<evidence type="ECO:0000313" key="1">
    <source>
        <dbReference type="EMBL" id="KAK9102727.1"/>
    </source>
</evidence>
<gene>
    <name evidence="1" type="ORF">Sjap_019981</name>
</gene>